<name>A0ABP9KWB6_9NOCA</name>
<dbReference type="SUPFAM" id="SSF140453">
    <property type="entry name" value="EsxAB dimer-like"/>
    <property type="match status" value="1"/>
</dbReference>
<evidence type="ECO:0000313" key="2">
    <source>
        <dbReference type="Proteomes" id="UP001500603"/>
    </source>
</evidence>
<organism evidence="1 2">
    <name type="scientific">Nocardia callitridis</name>
    <dbReference type="NCBI Taxonomy" id="648753"/>
    <lineage>
        <taxon>Bacteria</taxon>
        <taxon>Bacillati</taxon>
        <taxon>Actinomycetota</taxon>
        <taxon>Actinomycetes</taxon>
        <taxon>Mycobacteriales</taxon>
        <taxon>Nocardiaceae</taxon>
        <taxon>Nocardia</taxon>
    </lineage>
</organism>
<evidence type="ECO:0000313" key="1">
    <source>
        <dbReference type="EMBL" id="GAA5067122.1"/>
    </source>
</evidence>
<comment type="caution">
    <text evidence="1">The sequence shown here is derived from an EMBL/GenBank/DDBJ whole genome shotgun (WGS) entry which is preliminary data.</text>
</comment>
<dbReference type="InterPro" id="IPR036689">
    <property type="entry name" value="ESAT-6-like_sf"/>
</dbReference>
<dbReference type="Proteomes" id="UP001500603">
    <property type="component" value="Unassembled WGS sequence"/>
</dbReference>
<dbReference type="Gene3D" id="1.10.287.1060">
    <property type="entry name" value="ESAT-6-like"/>
    <property type="match status" value="1"/>
</dbReference>
<dbReference type="RefSeq" id="WP_345499220.1">
    <property type="nucleotide sequence ID" value="NZ_BAABJM010000008.1"/>
</dbReference>
<sequence length="104" mass="11117">MAENVQATPTQLRGVADDLDVVAGRVQGVLNTLAAARTAHWGKWGDDEFGHGFSGDKGYIASDENLDSAVGSKVTLLQSYSGGLRDGATELERMELDNRTTFES</sequence>
<gene>
    <name evidence="1" type="ORF">GCM10023318_55900</name>
</gene>
<reference evidence="2" key="1">
    <citation type="journal article" date="2019" name="Int. J. Syst. Evol. Microbiol.">
        <title>The Global Catalogue of Microorganisms (GCM) 10K type strain sequencing project: providing services to taxonomists for standard genome sequencing and annotation.</title>
        <authorList>
            <consortium name="The Broad Institute Genomics Platform"/>
            <consortium name="The Broad Institute Genome Sequencing Center for Infectious Disease"/>
            <person name="Wu L."/>
            <person name="Ma J."/>
        </authorList>
    </citation>
    <scope>NUCLEOTIDE SEQUENCE [LARGE SCALE GENOMIC DNA]</scope>
    <source>
        <strain evidence="2">JCM 18298</strain>
    </source>
</reference>
<proteinExistence type="predicted"/>
<protein>
    <recommendedName>
        <fullName evidence="3">WXG100 family type VII secretion target</fullName>
    </recommendedName>
</protein>
<accession>A0ABP9KWB6</accession>
<dbReference type="EMBL" id="BAABJM010000008">
    <property type="protein sequence ID" value="GAA5067122.1"/>
    <property type="molecule type" value="Genomic_DNA"/>
</dbReference>
<evidence type="ECO:0008006" key="3">
    <source>
        <dbReference type="Google" id="ProtNLM"/>
    </source>
</evidence>
<keyword evidence="2" id="KW-1185">Reference proteome</keyword>